<evidence type="ECO:0000259" key="7">
    <source>
        <dbReference type="Pfam" id="PF00441"/>
    </source>
</evidence>
<evidence type="ECO:0000313" key="11">
    <source>
        <dbReference type="Proteomes" id="UP000273675"/>
    </source>
</evidence>
<feature type="domain" description="Acyl-CoA dehydrogenase/oxidase C-terminal" evidence="7">
    <location>
        <begin position="229"/>
        <end position="375"/>
    </location>
</feature>
<feature type="domain" description="Acyl-CoA dehydrogenase/oxidase N-terminal" evidence="9">
    <location>
        <begin position="7"/>
        <end position="120"/>
    </location>
</feature>
<dbReference type="PANTHER" id="PTHR43884">
    <property type="entry name" value="ACYL-COA DEHYDROGENASE"/>
    <property type="match status" value="1"/>
</dbReference>
<reference evidence="10 11" key="1">
    <citation type="submission" date="2018-10" db="EMBL/GenBank/DDBJ databases">
        <title>Genomic Encyclopedia of Type Strains, Phase IV (KMG-IV): sequencing the most valuable type-strain genomes for metagenomic binning, comparative biology and taxonomic classification.</title>
        <authorList>
            <person name="Goeker M."/>
        </authorList>
    </citation>
    <scope>NUCLEOTIDE SEQUENCE [LARGE SCALE GENOMIC DNA]</scope>
    <source>
        <strain evidence="10 11">DSM 4734</strain>
    </source>
</reference>
<name>A0A495DJ89_9PROT</name>
<proteinExistence type="inferred from homology"/>
<dbReference type="Proteomes" id="UP000273675">
    <property type="component" value="Unassembled WGS sequence"/>
</dbReference>
<dbReference type="Gene3D" id="2.40.110.10">
    <property type="entry name" value="Butyryl-CoA Dehydrogenase, subunit A, domain 2"/>
    <property type="match status" value="1"/>
</dbReference>
<evidence type="ECO:0000256" key="1">
    <source>
        <dbReference type="ARBA" id="ARBA00001974"/>
    </source>
</evidence>
<protein>
    <submittedName>
        <fullName evidence="10">Acyl-CoA dehydrogenase</fullName>
    </submittedName>
</protein>
<dbReference type="InterPro" id="IPR037069">
    <property type="entry name" value="AcylCoA_DH/ox_N_sf"/>
</dbReference>
<dbReference type="InterPro" id="IPR009100">
    <property type="entry name" value="AcylCoA_DH/oxidase_NM_dom_sf"/>
</dbReference>
<dbReference type="SUPFAM" id="SSF47203">
    <property type="entry name" value="Acyl-CoA dehydrogenase C-terminal domain-like"/>
    <property type="match status" value="1"/>
</dbReference>
<evidence type="ECO:0000313" key="10">
    <source>
        <dbReference type="EMBL" id="RKR02709.1"/>
    </source>
</evidence>
<dbReference type="OrthoDB" id="7328575at2"/>
<keyword evidence="4 6" id="KW-0274">FAD</keyword>
<accession>A0A495DJ89</accession>
<dbReference type="InterPro" id="IPR009075">
    <property type="entry name" value="AcylCo_DH/oxidase_C"/>
</dbReference>
<dbReference type="Pfam" id="PF00441">
    <property type="entry name" value="Acyl-CoA_dh_1"/>
    <property type="match status" value="1"/>
</dbReference>
<dbReference type="InterPro" id="IPR013786">
    <property type="entry name" value="AcylCoA_DH/ox_N"/>
</dbReference>
<evidence type="ECO:0000256" key="3">
    <source>
        <dbReference type="ARBA" id="ARBA00022630"/>
    </source>
</evidence>
<feature type="domain" description="Acyl-CoA oxidase/dehydrogenase middle" evidence="8">
    <location>
        <begin position="135"/>
        <end position="212"/>
    </location>
</feature>
<dbReference type="InterPro" id="IPR046373">
    <property type="entry name" value="Acyl-CoA_Oxase/DH_mid-dom_sf"/>
</dbReference>
<gene>
    <name evidence="10" type="ORF">C7435_0648</name>
</gene>
<evidence type="ECO:0000259" key="9">
    <source>
        <dbReference type="Pfam" id="PF02771"/>
    </source>
</evidence>
<comment type="caution">
    <text evidence="10">The sequence shown here is derived from an EMBL/GenBank/DDBJ whole genome shotgun (WGS) entry which is preliminary data.</text>
</comment>
<keyword evidence="3 6" id="KW-0285">Flavoprotein</keyword>
<dbReference type="Pfam" id="PF02771">
    <property type="entry name" value="Acyl-CoA_dh_N"/>
    <property type="match status" value="1"/>
</dbReference>
<dbReference type="InterPro" id="IPR006091">
    <property type="entry name" value="Acyl-CoA_Oxase/DH_mid-dom"/>
</dbReference>
<dbReference type="Pfam" id="PF02770">
    <property type="entry name" value="Acyl-CoA_dh_M"/>
    <property type="match status" value="1"/>
</dbReference>
<comment type="similarity">
    <text evidence="2 6">Belongs to the acyl-CoA dehydrogenase family.</text>
</comment>
<dbReference type="RefSeq" id="WP_121210027.1">
    <property type="nucleotide sequence ID" value="NZ_RBIM01000002.1"/>
</dbReference>
<dbReference type="EMBL" id="RBIM01000002">
    <property type="protein sequence ID" value="RKR02709.1"/>
    <property type="molecule type" value="Genomic_DNA"/>
</dbReference>
<dbReference type="Gene3D" id="1.20.140.10">
    <property type="entry name" value="Butyryl-CoA Dehydrogenase, subunit A, domain 3"/>
    <property type="match status" value="1"/>
</dbReference>
<dbReference type="CDD" id="cd00567">
    <property type="entry name" value="ACAD"/>
    <property type="match status" value="1"/>
</dbReference>
<dbReference type="GO" id="GO:0003995">
    <property type="term" value="F:acyl-CoA dehydrogenase activity"/>
    <property type="evidence" value="ECO:0007669"/>
    <property type="project" value="TreeGrafter"/>
</dbReference>
<dbReference type="PANTHER" id="PTHR43884:SF20">
    <property type="entry name" value="ACYL-COA DEHYDROGENASE FADE28"/>
    <property type="match status" value="1"/>
</dbReference>
<keyword evidence="5 6" id="KW-0560">Oxidoreductase</keyword>
<dbReference type="Gene3D" id="1.10.540.10">
    <property type="entry name" value="Acyl-CoA dehydrogenase/oxidase, N-terminal domain"/>
    <property type="match status" value="1"/>
</dbReference>
<evidence type="ECO:0000256" key="6">
    <source>
        <dbReference type="RuleBase" id="RU362125"/>
    </source>
</evidence>
<dbReference type="SUPFAM" id="SSF56645">
    <property type="entry name" value="Acyl-CoA dehydrogenase NM domain-like"/>
    <property type="match status" value="1"/>
</dbReference>
<dbReference type="GO" id="GO:0050660">
    <property type="term" value="F:flavin adenine dinucleotide binding"/>
    <property type="evidence" value="ECO:0007669"/>
    <property type="project" value="InterPro"/>
</dbReference>
<dbReference type="AlphaFoldDB" id="A0A495DJ89"/>
<evidence type="ECO:0000256" key="2">
    <source>
        <dbReference type="ARBA" id="ARBA00009347"/>
    </source>
</evidence>
<organism evidence="10 11">
    <name type="scientific">Maricaulis maris</name>
    <dbReference type="NCBI Taxonomy" id="74318"/>
    <lineage>
        <taxon>Bacteria</taxon>
        <taxon>Pseudomonadati</taxon>
        <taxon>Pseudomonadota</taxon>
        <taxon>Alphaproteobacteria</taxon>
        <taxon>Maricaulales</taxon>
        <taxon>Maricaulaceae</taxon>
        <taxon>Maricaulis</taxon>
    </lineage>
</organism>
<dbReference type="InterPro" id="IPR036250">
    <property type="entry name" value="AcylCo_DH-like_C"/>
</dbReference>
<comment type="cofactor">
    <cofactor evidence="1 6">
        <name>FAD</name>
        <dbReference type="ChEBI" id="CHEBI:57692"/>
    </cofactor>
</comment>
<evidence type="ECO:0000256" key="5">
    <source>
        <dbReference type="ARBA" id="ARBA00023002"/>
    </source>
</evidence>
<sequence length="379" mass="40060">MAMVLNEEAGMLKDAARGFLADSAPLAQLRNLRDTDNADGFDRKTWAAMAEMGWTSVLVPEDQGGVEMGYVAAGVIAEEMGRTLTASPFLSTAVMGATALSRFGSDGQKGEWLPRIAAGEAITAIAVDEGRKHNPSSVTTTAERSGNGFKLNGKKSFVAEGHVADMMIVSARTAGSENEAEGISLFLVPMDAAGLAVDRIKTVDSRNFATVTLDGVDVTADAVLGEVDGGLAALEAVLDAGRAGLSAEMSGSAQQCLESTVGYLKERKQFGQIIGTFQALQHRAAHLYSEVELGKSIVLKALQTLDAAPEHAAMMVSAAKAKLGQVAQLAAQEGVQMHGGMGMTDEFDIGFFMKRIRVAEALYGDANYHAEKFARMRQY</sequence>
<evidence type="ECO:0000259" key="8">
    <source>
        <dbReference type="Pfam" id="PF02770"/>
    </source>
</evidence>
<evidence type="ECO:0000256" key="4">
    <source>
        <dbReference type="ARBA" id="ARBA00022827"/>
    </source>
</evidence>